<keyword evidence="2" id="KW-1185">Reference proteome</keyword>
<evidence type="ECO:0000313" key="2">
    <source>
        <dbReference type="Proteomes" id="UP000631535"/>
    </source>
</evidence>
<dbReference type="Proteomes" id="UP000631535">
    <property type="component" value="Unassembled WGS sequence"/>
</dbReference>
<evidence type="ECO:0008006" key="3">
    <source>
        <dbReference type="Google" id="ProtNLM"/>
    </source>
</evidence>
<organism evidence="1 2">
    <name type="scientific">Streptomyces daqingensis</name>
    <dbReference type="NCBI Taxonomy" id="1472640"/>
    <lineage>
        <taxon>Bacteria</taxon>
        <taxon>Bacillati</taxon>
        <taxon>Actinomycetota</taxon>
        <taxon>Actinomycetes</taxon>
        <taxon>Kitasatosporales</taxon>
        <taxon>Streptomycetaceae</taxon>
        <taxon>Streptomyces</taxon>
    </lineage>
</organism>
<dbReference type="EMBL" id="BMMP01000014">
    <property type="protein sequence ID" value="GGO54239.1"/>
    <property type="molecule type" value="Genomic_DNA"/>
</dbReference>
<dbReference type="RefSeq" id="WP_189038804.1">
    <property type="nucleotide sequence ID" value="NZ_BMMP01000014.1"/>
</dbReference>
<name>A0ABQ2MKJ7_9ACTN</name>
<gene>
    <name evidence="1" type="ORF">GCM10012287_42720</name>
</gene>
<reference evidence="2" key="1">
    <citation type="journal article" date="2019" name="Int. J. Syst. Evol. Microbiol.">
        <title>The Global Catalogue of Microorganisms (GCM) 10K type strain sequencing project: providing services to taxonomists for standard genome sequencing and annotation.</title>
        <authorList>
            <consortium name="The Broad Institute Genomics Platform"/>
            <consortium name="The Broad Institute Genome Sequencing Center for Infectious Disease"/>
            <person name="Wu L."/>
            <person name="Ma J."/>
        </authorList>
    </citation>
    <scope>NUCLEOTIDE SEQUENCE [LARGE SCALE GENOMIC DNA]</scope>
    <source>
        <strain evidence="2">CGMCC 4.7178</strain>
    </source>
</reference>
<evidence type="ECO:0000313" key="1">
    <source>
        <dbReference type="EMBL" id="GGO54239.1"/>
    </source>
</evidence>
<comment type="caution">
    <text evidence="1">The sequence shown here is derived from an EMBL/GenBank/DDBJ whole genome shotgun (WGS) entry which is preliminary data.</text>
</comment>
<protein>
    <recommendedName>
        <fullName evidence="3">DUF4034 domain-containing protein</fullName>
    </recommendedName>
</protein>
<proteinExistence type="predicted"/>
<accession>A0ABQ2MKJ7</accession>
<sequence>MRGTAGSHGRGVRIVYSPAGFDFELRGAVEELRAGRWMAMRTLLASTGSSWGLRTTRSQVLGVVAAGSHVVETWLQESPKDPDARMMHARVAVERAVRARREQHHTAQELEQEARQECYAAAELLPADPVPWVALLALARLDQRQERAEHRERAAEPMLPPGPWGLLYRVYERDRYNREAHHRMLHFLHARAERDAGNAGSRASAIDFVRWVSSWAPAGSELLALPLYAYVEQYRRQRAAQPSSGHLLLSRQWSHDPVALDARSALQGWFELTDPTTQSVLDLNHLAHALWAGQRTSDAARVFAALGPYFTPQPWLQVAEDPEQPEAARTEFLRARDHCLAADD</sequence>